<feature type="repeat" description="TPR" evidence="1">
    <location>
        <begin position="17"/>
        <end position="50"/>
    </location>
</feature>
<dbReference type="Pfam" id="PF13181">
    <property type="entry name" value="TPR_8"/>
    <property type="match status" value="2"/>
</dbReference>
<dbReference type="InterPro" id="IPR019734">
    <property type="entry name" value="TPR_rpt"/>
</dbReference>
<dbReference type="SMART" id="SM00028">
    <property type="entry name" value="TPR"/>
    <property type="match status" value="2"/>
</dbReference>
<dbReference type="SUPFAM" id="SSF48452">
    <property type="entry name" value="TPR-like"/>
    <property type="match status" value="1"/>
</dbReference>
<dbReference type="Proteomes" id="UP000826014">
    <property type="component" value="Chromosome"/>
</dbReference>
<keyword evidence="1" id="KW-0802">TPR repeat</keyword>
<dbReference type="PROSITE" id="PS50005">
    <property type="entry name" value="TPR"/>
    <property type="match status" value="2"/>
</dbReference>
<name>A0ABX8V2V6_9BACT</name>
<accession>A0ABX8V2V6</accession>
<dbReference type="EMBL" id="CP075587">
    <property type="protein sequence ID" value="QYF49201.1"/>
    <property type="molecule type" value="Genomic_DNA"/>
</dbReference>
<dbReference type="InterPro" id="IPR011990">
    <property type="entry name" value="TPR-like_helical_dom_sf"/>
</dbReference>
<gene>
    <name evidence="2" type="ORF">RHABOEDO_001491</name>
</gene>
<organism evidence="2 3">
    <name type="scientific">Candidatus Rhabdochlamydia oedothoracis</name>
    <dbReference type="NCBI Taxonomy" id="2720720"/>
    <lineage>
        <taxon>Bacteria</taxon>
        <taxon>Pseudomonadati</taxon>
        <taxon>Chlamydiota</taxon>
        <taxon>Chlamydiia</taxon>
        <taxon>Parachlamydiales</taxon>
        <taxon>Candidatus Rhabdochlamydiaceae</taxon>
        <taxon>Candidatus Rhabdochlamydia</taxon>
    </lineage>
</organism>
<evidence type="ECO:0000313" key="2">
    <source>
        <dbReference type="EMBL" id="QYF49201.1"/>
    </source>
</evidence>
<proteinExistence type="predicted"/>
<sequence>MNQIDWISILGWSEEELSDLRFVGYSYIKQGKYDIAITFFEALTTLSPSSLYDLQTLGALYLQKNNNLMALNYIEKALKLDPLHQPTLLNRVKVLFALGYKKQALAQAKELERSQNPEMINQATALIMAYS</sequence>
<reference evidence="2 3" key="1">
    <citation type="journal article" date="2022" name="bioRxiv">
        <title>Ecology and evolution of chlamydial symbionts of arthropods.</title>
        <authorList>
            <person name="Halter T."/>
            <person name="Koestlbacher S."/>
            <person name="Collingro A."/>
            <person name="Sixt B.S."/>
            <person name="Toenshoff E.R."/>
            <person name="Hendrickx F."/>
            <person name="Kostanjsek R."/>
            <person name="Horn M."/>
        </authorList>
    </citation>
    <scope>NUCLEOTIDE SEQUENCE [LARGE SCALE GENOMIC DNA]</scope>
    <source>
        <strain evidence="2">W744xW776</strain>
    </source>
</reference>
<protein>
    <submittedName>
        <fullName evidence="2">Tetratricopeptide repeat</fullName>
    </submittedName>
</protein>
<feature type="repeat" description="TPR" evidence="1">
    <location>
        <begin position="51"/>
        <end position="84"/>
    </location>
</feature>
<dbReference type="Gene3D" id="1.25.40.10">
    <property type="entry name" value="Tetratricopeptide repeat domain"/>
    <property type="match status" value="1"/>
</dbReference>
<dbReference type="RefSeq" id="WP_215216969.1">
    <property type="nucleotide sequence ID" value="NZ_CP075587.1"/>
</dbReference>
<evidence type="ECO:0000256" key="1">
    <source>
        <dbReference type="PROSITE-ProRule" id="PRU00339"/>
    </source>
</evidence>
<keyword evidence="3" id="KW-1185">Reference proteome</keyword>
<evidence type="ECO:0000313" key="3">
    <source>
        <dbReference type="Proteomes" id="UP000826014"/>
    </source>
</evidence>